<proteinExistence type="predicted"/>
<organism evidence="2 3">
    <name type="scientific">Bradyrhizobium lablabi</name>
    <dbReference type="NCBI Taxonomy" id="722472"/>
    <lineage>
        <taxon>Bacteria</taxon>
        <taxon>Pseudomonadati</taxon>
        <taxon>Pseudomonadota</taxon>
        <taxon>Alphaproteobacteria</taxon>
        <taxon>Hyphomicrobiales</taxon>
        <taxon>Nitrobacteraceae</taxon>
        <taxon>Bradyrhizobium</taxon>
    </lineage>
</organism>
<dbReference type="AlphaFoldDB" id="A0A1M7DTI6"/>
<gene>
    <name evidence="2" type="ORF">SAMN05444159_6927</name>
</gene>
<name>A0A1M7DTI6_9BRAD</name>
<keyword evidence="1" id="KW-0732">Signal</keyword>
<evidence type="ECO:0000256" key="1">
    <source>
        <dbReference type="SAM" id="SignalP"/>
    </source>
</evidence>
<evidence type="ECO:0000313" key="2">
    <source>
        <dbReference type="EMBL" id="SHL82831.1"/>
    </source>
</evidence>
<dbReference type="Proteomes" id="UP000189935">
    <property type="component" value="Chromosome I"/>
</dbReference>
<evidence type="ECO:0000313" key="3">
    <source>
        <dbReference type="Proteomes" id="UP000189935"/>
    </source>
</evidence>
<dbReference type="OrthoDB" id="8251908at2"/>
<feature type="chain" id="PRO_5012002935" evidence="1">
    <location>
        <begin position="23"/>
        <end position="75"/>
    </location>
</feature>
<protein>
    <submittedName>
        <fullName evidence="2">Uncharacterized protein</fullName>
    </submittedName>
</protein>
<dbReference type="RefSeq" id="WP_079544008.1">
    <property type="nucleotide sequence ID" value="NZ_LT670844.1"/>
</dbReference>
<feature type="signal peptide" evidence="1">
    <location>
        <begin position="1"/>
        <end position="22"/>
    </location>
</feature>
<accession>A0A1M7DTI6</accession>
<dbReference type="EMBL" id="LT670844">
    <property type="protein sequence ID" value="SHL82831.1"/>
    <property type="molecule type" value="Genomic_DNA"/>
</dbReference>
<sequence>MQNTVLTILGASMIIASTVQWAAAAERHTHKMERARATASQQFRNANDSLAWPSVEQQILSDYSEGHVISAPAGR</sequence>
<reference evidence="2 3" key="1">
    <citation type="submission" date="2016-11" db="EMBL/GenBank/DDBJ databases">
        <authorList>
            <person name="Jaros S."/>
            <person name="Januszkiewicz K."/>
            <person name="Wedrychowicz H."/>
        </authorList>
    </citation>
    <scope>NUCLEOTIDE SEQUENCE [LARGE SCALE GENOMIC DNA]</scope>
    <source>
        <strain evidence="2 3">GAS499</strain>
    </source>
</reference>